<dbReference type="EMBL" id="CAJNOH010000001">
    <property type="protein sequence ID" value="CAF0722389.1"/>
    <property type="molecule type" value="Genomic_DNA"/>
</dbReference>
<feature type="compositionally biased region" description="Polar residues" evidence="1">
    <location>
        <begin position="77"/>
        <end position="97"/>
    </location>
</feature>
<comment type="caution">
    <text evidence="2">The sequence shown here is derived from an EMBL/GenBank/DDBJ whole genome shotgun (WGS) entry which is preliminary data.</text>
</comment>
<dbReference type="Proteomes" id="UP000663870">
    <property type="component" value="Unassembled WGS sequence"/>
</dbReference>
<dbReference type="EMBL" id="CAJOBE010011325">
    <property type="protein sequence ID" value="CAF4128400.1"/>
    <property type="molecule type" value="Genomic_DNA"/>
</dbReference>
<accession>A0A813MJ85</accession>
<reference evidence="2" key="1">
    <citation type="submission" date="2021-02" db="EMBL/GenBank/DDBJ databases">
        <authorList>
            <person name="Nowell W R."/>
        </authorList>
    </citation>
    <scope>NUCLEOTIDE SEQUENCE</scope>
</reference>
<evidence type="ECO:0000313" key="2">
    <source>
        <dbReference type="EMBL" id="CAF0722389.1"/>
    </source>
</evidence>
<evidence type="ECO:0000313" key="5">
    <source>
        <dbReference type="EMBL" id="CAF4128400.1"/>
    </source>
</evidence>
<name>A0A813MJ85_9BILA</name>
<feature type="compositionally biased region" description="Basic residues" evidence="1">
    <location>
        <begin position="124"/>
        <end position="136"/>
    </location>
</feature>
<evidence type="ECO:0000313" key="4">
    <source>
        <dbReference type="EMBL" id="CAF0909364.1"/>
    </source>
</evidence>
<gene>
    <name evidence="5" type="ORF">FNK824_LOCUS32628</name>
    <name evidence="3" type="ORF">JXQ802_LOCUS9520</name>
    <name evidence="4" type="ORF">JXQ802_LOCUS9562</name>
    <name evidence="2" type="ORF">PYM288_LOCUS306</name>
</gene>
<dbReference type="Proteomes" id="UP000663854">
    <property type="component" value="Unassembled WGS sequence"/>
</dbReference>
<protein>
    <submittedName>
        <fullName evidence="2">Uncharacterized protein</fullName>
    </submittedName>
</protein>
<dbReference type="AlphaFoldDB" id="A0A813MJ85"/>
<evidence type="ECO:0000313" key="3">
    <source>
        <dbReference type="EMBL" id="CAF0908566.1"/>
    </source>
</evidence>
<sequence>MASRQRPVISDKPQKSRSKPADPLAKNDLSHGIKPALIRFNHAPPTVANNPVSTVSKRRGNGPPPSVRGKIALPKILTTTFPSNNVSSANVPRSQSPIAARPMMLPQHHDPPPQSSSAPLEPARRRRPQRAPVRPH</sequence>
<dbReference type="EMBL" id="CAJNOL010000176">
    <property type="protein sequence ID" value="CAF0909364.1"/>
    <property type="molecule type" value="Genomic_DNA"/>
</dbReference>
<organism evidence="2 6">
    <name type="scientific">Rotaria sordida</name>
    <dbReference type="NCBI Taxonomy" id="392033"/>
    <lineage>
        <taxon>Eukaryota</taxon>
        <taxon>Metazoa</taxon>
        <taxon>Spiralia</taxon>
        <taxon>Gnathifera</taxon>
        <taxon>Rotifera</taxon>
        <taxon>Eurotatoria</taxon>
        <taxon>Bdelloidea</taxon>
        <taxon>Philodinida</taxon>
        <taxon>Philodinidae</taxon>
        <taxon>Rotaria</taxon>
    </lineage>
</organism>
<evidence type="ECO:0000313" key="6">
    <source>
        <dbReference type="Proteomes" id="UP000663854"/>
    </source>
</evidence>
<proteinExistence type="predicted"/>
<feature type="region of interest" description="Disordered" evidence="1">
    <location>
        <begin position="1"/>
        <end position="136"/>
    </location>
</feature>
<dbReference type="Proteomes" id="UP000663874">
    <property type="component" value="Unassembled WGS sequence"/>
</dbReference>
<evidence type="ECO:0000313" key="7">
    <source>
        <dbReference type="Proteomes" id="UP000663870"/>
    </source>
</evidence>
<keyword evidence="7" id="KW-1185">Reference proteome</keyword>
<dbReference type="EMBL" id="CAJNOL010000175">
    <property type="protein sequence ID" value="CAF0908566.1"/>
    <property type="molecule type" value="Genomic_DNA"/>
</dbReference>
<evidence type="ECO:0000256" key="1">
    <source>
        <dbReference type="SAM" id="MobiDB-lite"/>
    </source>
</evidence>